<evidence type="ECO:0000256" key="2">
    <source>
        <dbReference type="ARBA" id="ARBA00006099"/>
    </source>
</evidence>
<protein>
    <submittedName>
        <fullName evidence="7">Sulfate transporter subunit</fullName>
    </submittedName>
</protein>
<keyword evidence="3" id="KW-0813">Transport</keyword>
<dbReference type="PANTHER" id="PTHR30368">
    <property type="entry name" value="SULFATE-BINDING PROTEIN"/>
    <property type="match status" value="1"/>
</dbReference>
<dbReference type="PROSITE" id="PS00757">
    <property type="entry name" value="PROK_SULFATE_BIND_2"/>
    <property type="match status" value="1"/>
</dbReference>
<dbReference type="NCBIfam" id="NF008022">
    <property type="entry name" value="PRK10752.1"/>
    <property type="match status" value="1"/>
</dbReference>
<evidence type="ECO:0000256" key="6">
    <source>
        <dbReference type="SAM" id="SignalP"/>
    </source>
</evidence>
<dbReference type="GO" id="GO:1901681">
    <property type="term" value="F:sulfur compound binding"/>
    <property type="evidence" value="ECO:0007669"/>
    <property type="project" value="InterPro"/>
</dbReference>
<dbReference type="OrthoDB" id="9802127at2"/>
<dbReference type="CDD" id="cd01005">
    <property type="entry name" value="PBP2_CysP"/>
    <property type="match status" value="1"/>
</dbReference>
<evidence type="ECO:0000256" key="4">
    <source>
        <dbReference type="ARBA" id="ARBA00022729"/>
    </source>
</evidence>
<dbReference type="Gene3D" id="3.40.190.10">
    <property type="entry name" value="Periplasmic binding protein-like II"/>
    <property type="match status" value="2"/>
</dbReference>
<dbReference type="GO" id="GO:1902358">
    <property type="term" value="P:sulfate transmembrane transport"/>
    <property type="evidence" value="ECO:0007669"/>
    <property type="project" value="InterPro"/>
</dbReference>
<evidence type="ECO:0000256" key="5">
    <source>
        <dbReference type="ARBA" id="ARBA00022764"/>
    </source>
</evidence>
<dbReference type="NCBIfam" id="TIGR00971">
    <property type="entry name" value="3a0106s03"/>
    <property type="match status" value="1"/>
</dbReference>
<keyword evidence="5" id="KW-0574">Periplasm</keyword>
<reference evidence="7 8" key="1">
    <citation type="journal article" date="2015" name="Genome Announc.">
        <title>Complete Genome Sequence of Pseudoxanthomonas suwonensis Strain J1, a Cellulose-Degrading Bacterium Isolated from Leaf- and Wood-Enriched Soil.</title>
        <authorList>
            <person name="Hou L."/>
            <person name="Jiang J."/>
            <person name="Xu Z."/>
            <person name="Zhou Y."/>
            <person name="Leung F.C."/>
        </authorList>
    </citation>
    <scope>NUCLEOTIDE SEQUENCE [LARGE SCALE GENOMIC DNA]</scope>
    <source>
        <strain evidence="7 8">J1</strain>
    </source>
</reference>
<dbReference type="EMBL" id="CP011144">
    <property type="protein sequence ID" value="AKC88163.1"/>
    <property type="molecule type" value="Genomic_DNA"/>
</dbReference>
<dbReference type="GO" id="GO:0140104">
    <property type="term" value="F:molecular carrier activity"/>
    <property type="evidence" value="ECO:0007669"/>
    <property type="project" value="InterPro"/>
</dbReference>
<evidence type="ECO:0000313" key="7">
    <source>
        <dbReference type="EMBL" id="AKC88163.1"/>
    </source>
</evidence>
<feature type="chain" id="PRO_5002416265" evidence="6">
    <location>
        <begin position="29"/>
        <end position="341"/>
    </location>
</feature>
<proteinExistence type="inferred from homology"/>
<comment type="subcellular location">
    <subcellularLocation>
        <location evidence="1">Periplasm</location>
    </subcellularLocation>
</comment>
<dbReference type="InterPro" id="IPR034408">
    <property type="entry name" value="Sulphate/thiosulphate_BS"/>
</dbReference>
<dbReference type="GO" id="GO:0042597">
    <property type="term" value="C:periplasmic space"/>
    <property type="evidence" value="ECO:0007669"/>
    <property type="project" value="UniProtKB-SubCell"/>
</dbReference>
<name>A0A0E3Z3X4_9GAMM</name>
<dbReference type="KEGG" id="psuw:WQ53_03515"/>
<dbReference type="PANTHER" id="PTHR30368:SF2">
    <property type="entry name" value="SULFATE-BINDING PROTEIN"/>
    <property type="match status" value="1"/>
</dbReference>
<dbReference type="NCBIfam" id="NF008106">
    <property type="entry name" value="PRK10852.1"/>
    <property type="match status" value="1"/>
</dbReference>
<organism evidence="7 8">
    <name type="scientific">Pseudoxanthomonas suwonensis</name>
    <dbReference type="NCBI Taxonomy" id="314722"/>
    <lineage>
        <taxon>Bacteria</taxon>
        <taxon>Pseudomonadati</taxon>
        <taxon>Pseudomonadota</taxon>
        <taxon>Gammaproteobacteria</taxon>
        <taxon>Lysobacterales</taxon>
        <taxon>Lysobacteraceae</taxon>
        <taxon>Pseudoxanthomonas</taxon>
    </lineage>
</organism>
<gene>
    <name evidence="7" type="ORF">WQ53_03515</name>
</gene>
<keyword evidence="4 6" id="KW-0732">Signal</keyword>
<comment type="similarity">
    <text evidence="2">Belongs to the prokaryotic sulfate-binding protein family.</text>
</comment>
<keyword evidence="8" id="KW-1185">Reference proteome</keyword>
<dbReference type="Proteomes" id="UP000033067">
    <property type="component" value="Chromosome"/>
</dbReference>
<dbReference type="RefSeq" id="WP_052633906.1">
    <property type="nucleotide sequence ID" value="NZ_CP011144.1"/>
</dbReference>
<dbReference type="InterPro" id="IPR005669">
    <property type="entry name" value="Thiosulph/SO4-bd"/>
</dbReference>
<dbReference type="AlphaFoldDB" id="A0A0E3Z3X4"/>
<accession>A0A0E3Z3X4</accession>
<dbReference type="SUPFAM" id="SSF53850">
    <property type="entry name" value="Periplasmic binding protein-like II"/>
    <property type="match status" value="1"/>
</dbReference>
<dbReference type="Pfam" id="PF13531">
    <property type="entry name" value="SBP_bac_11"/>
    <property type="match status" value="1"/>
</dbReference>
<evidence type="ECO:0000256" key="1">
    <source>
        <dbReference type="ARBA" id="ARBA00004418"/>
    </source>
</evidence>
<evidence type="ECO:0000256" key="3">
    <source>
        <dbReference type="ARBA" id="ARBA00022448"/>
    </source>
</evidence>
<feature type="signal peptide" evidence="6">
    <location>
        <begin position="1"/>
        <end position="28"/>
    </location>
</feature>
<dbReference type="PATRIC" id="fig|314722.6.peg.737"/>
<evidence type="ECO:0000313" key="8">
    <source>
        <dbReference type="Proteomes" id="UP000033067"/>
    </source>
</evidence>
<sequence length="341" mass="37790">MKTDNPRRFALRLAAAAFGLVVAMGATAKDAKLLNVSYDPTRELYREYNAAFAEHWQKTKGQKVTIETSHGGAAKQARAVIDGLEADVLTLALAYDIDEVAARAKLFPANWQQRLPNNSSPYTSTIVFLVRKGNPKNIRDWHDLVKPGVSVITPNPKTSGGARWNYLAAWAYGLKIFKGDEEKTRNFVTALFRNVPVLDTGARGSTTTFAQRGIGDVLLAWENEAFLSIEELGPDKFDIIVPSLSILAEPPVTLVDKNVDKHGTREVAQAYLDYLYSPAGQRLAAKHYYRPQHPEHADPADIARFPKVELVKLNDVFGSWAQAQKTHFADGGIFDQIQAKK</sequence>